<proteinExistence type="predicted"/>
<sequence>MVSEYMNEMEKAPVLKASGLDERFKLLADFGGTVLAGREMEKGTGMQFVTWLWDYKRTGVTLGHYFGDGYQNAKKDFALRSGLVAVEKQFTPEQLTALYLCTSDALNYCLDISYEQDQLIRSAQSLIEETVPDLQQRIEAQQEQGQQYEQTM</sequence>
<comment type="caution">
    <text evidence="1">The sequence shown here is derived from an EMBL/GenBank/DDBJ whole genome shotgun (WGS) entry which is preliminary data.</text>
</comment>
<name>A0A645HQD8_9ZZZZ</name>
<protein>
    <submittedName>
        <fullName evidence="1">Uncharacterized protein</fullName>
    </submittedName>
</protein>
<organism evidence="1">
    <name type="scientific">bioreactor metagenome</name>
    <dbReference type="NCBI Taxonomy" id="1076179"/>
    <lineage>
        <taxon>unclassified sequences</taxon>
        <taxon>metagenomes</taxon>
        <taxon>ecological metagenomes</taxon>
    </lineage>
</organism>
<dbReference type="EMBL" id="VSSQ01096861">
    <property type="protein sequence ID" value="MPN40449.1"/>
    <property type="molecule type" value="Genomic_DNA"/>
</dbReference>
<accession>A0A645HQD8</accession>
<evidence type="ECO:0000313" key="1">
    <source>
        <dbReference type="EMBL" id="MPN40449.1"/>
    </source>
</evidence>
<gene>
    <name evidence="1" type="ORF">SDC9_187986</name>
</gene>
<reference evidence="1" key="1">
    <citation type="submission" date="2019-08" db="EMBL/GenBank/DDBJ databases">
        <authorList>
            <person name="Kucharzyk K."/>
            <person name="Murdoch R.W."/>
            <person name="Higgins S."/>
            <person name="Loffler F."/>
        </authorList>
    </citation>
    <scope>NUCLEOTIDE SEQUENCE</scope>
</reference>
<dbReference type="AlphaFoldDB" id="A0A645HQD8"/>